<feature type="domain" description="SHS2" evidence="2">
    <location>
        <begin position="18"/>
        <end position="226"/>
    </location>
</feature>
<dbReference type="SUPFAM" id="SSF53067">
    <property type="entry name" value="Actin-like ATPase domain"/>
    <property type="match status" value="2"/>
</dbReference>
<protein>
    <submittedName>
        <fullName evidence="3">Pilus assembly protein PilM</fullName>
    </submittedName>
</protein>
<dbReference type="Proteomes" id="UP000714915">
    <property type="component" value="Unassembled WGS sequence"/>
</dbReference>
<accession>A0A955RLP6</accession>
<dbReference type="EMBL" id="JAGQLF010000027">
    <property type="protein sequence ID" value="MCA9386935.1"/>
    <property type="molecule type" value="Genomic_DNA"/>
</dbReference>
<dbReference type="GO" id="GO:0051301">
    <property type="term" value="P:cell division"/>
    <property type="evidence" value="ECO:0007669"/>
    <property type="project" value="InterPro"/>
</dbReference>
<evidence type="ECO:0000259" key="2">
    <source>
        <dbReference type="SMART" id="SM00842"/>
    </source>
</evidence>
<evidence type="ECO:0000313" key="4">
    <source>
        <dbReference type="Proteomes" id="UP000714915"/>
    </source>
</evidence>
<dbReference type="Pfam" id="PF14450">
    <property type="entry name" value="FtsA"/>
    <property type="match status" value="1"/>
</dbReference>
<dbReference type="PROSITE" id="PS00329">
    <property type="entry name" value="HSP70_2"/>
    <property type="match status" value="1"/>
</dbReference>
<comment type="similarity">
    <text evidence="1">Belongs to the heat shock protein 70 family.</text>
</comment>
<proteinExistence type="inferred from homology"/>
<dbReference type="SMART" id="SM00842">
    <property type="entry name" value="FtsA"/>
    <property type="match status" value="1"/>
</dbReference>
<gene>
    <name evidence="3" type="primary">pilM</name>
    <name evidence="3" type="ORF">KC669_02785</name>
</gene>
<dbReference type="PANTHER" id="PTHR32432">
    <property type="entry name" value="CELL DIVISION PROTEIN FTSA-RELATED"/>
    <property type="match status" value="1"/>
</dbReference>
<name>A0A955RLP6_9BACT</name>
<comment type="caution">
    <text evidence="3">The sequence shown here is derived from an EMBL/GenBank/DDBJ whole genome shotgun (WGS) entry which is preliminary data.</text>
</comment>
<reference evidence="3" key="2">
    <citation type="journal article" date="2021" name="Microbiome">
        <title>Successional dynamics and alternative stable states in a saline activated sludge microbial community over 9 years.</title>
        <authorList>
            <person name="Wang Y."/>
            <person name="Ye J."/>
            <person name="Ju F."/>
            <person name="Liu L."/>
            <person name="Boyd J.A."/>
            <person name="Deng Y."/>
            <person name="Parks D.H."/>
            <person name="Jiang X."/>
            <person name="Yin X."/>
            <person name="Woodcroft B.J."/>
            <person name="Tyson G.W."/>
            <person name="Hugenholtz P."/>
            <person name="Polz M.F."/>
            <person name="Zhang T."/>
        </authorList>
    </citation>
    <scope>NUCLEOTIDE SEQUENCE</scope>
    <source>
        <strain evidence="3">HKST-UBA09</strain>
    </source>
</reference>
<dbReference type="InterPro" id="IPR043129">
    <property type="entry name" value="ATPase_NBD"/>
</dbReference>
<dbReference type="AlphaFoldDB" id="A0A955RLP6"/>
<dbReference type="InterPro" id="IPR018181">
    <property type="entry name" value="Heat_shock_70_CS"/>
</dbReference>
<organism evidence="3 4">
    <name type="scientific">Candidatus Dojkabacteria bacterium</name>
    <dbReference type="NCBI Taxonomy" id="2099670"/>
    <lineage>
        <taxon>Bacteria</taxon>
        <taxon>Candidatus Dojkabacteria</taxon>
    </lineage>
</organism>
<sequence>MFGLSKKKKEVVKKNSTFLALDIGTENIKTVLFRHKDKTVEVLGYAVVPQKPFSMNKALIIDTDDVLEALDTAIGLTIGHAEKKFTDITLPKSAVVGIAGELVSGVPIVVNVDRDEPTELITEKEIDQVVSKVKEYSFESIQEEIEEEHGISSAQLEEIETEVNSILIDGVKVSNPVGLSGTEITYRVFSSFAPRIQINSIEHIVSQLKLSIEKIVVEPYALSDAFNDYADARDGGIFIDVGSGTTDISVVKNGDIQGIKIFAIGGRVFTKRIQNTLQLTYEEAEKLKIGYTEGSIDEYQKKEIKAAIKSDIEAWLLGVEIALEEFDEVEIFPDRIFLCGGGALLPEIMEGLMEYPWIQRLNFQKHPKVSFLFPNKISDVNDLTRSINDQIAVTPLALTRTLL</sequence>
<dbReference type="InterPro" id="IPR050696">
    <property type="entry name" value="FtsA/MreB"/>
</dbReference>
<evidence type="ECO:0000256" key="1">
    <source>
        <dbReference type="ARBA" id="ARBA00007381"/>
    </source>
</evidence>
<dbReference type="InterPro" id="IPR003494">
    <property type="entry name" value="SHS2_FtsA"/>
</dbReference>
<reference evidence="3" key="1">
    <citation type="submission" date="2020-04" db="EMBL/GenBank/DDBJ databases">
        <authorList>
            <person name="Zhang T."/>
        </authorList>
    </citation>
    <scope>NUCLEOTIDE SEQUENCE</scope>
    <source>
        <strain evidence="3">HKST-UBA09</strain>
    </source>
</reference>
<dbReference type="Gene3D" id="3.30.420.40">
    <property type="match status" value="2"/>
</dbReference>
<evidence type="ECO:0000313" key="3">
    <source>
        <dbReference type="EMBL" id="MCA9386935.1"/>
    </source>
</evidence>